<reference evidence="1" key="1">
    <citation type="submission" date="2020-08" db="EMBL/GenBank/DDBJ databases">
        <title>Multicomponent nature underlies the extraordinary mechanical properties of spider dragline silk.</title>
        <authorList>
            <person name="Kono N."/>
            <person name="Nakamura H."/>
            <person name="Mori M."/>
            <person name="Yoshida Y."/>
            <person name="Ohtoshi R."/>
            <person name="Malay A.D."/>
            <person name="Moran D.A.P."/>
            <person name="Tomita M."/>
            <person name="Numata K."/>
            <person name="Arakawa K."/>
        </authorList>
    </citation>
    <scope>NUCLEOTIDE SEQUENCE</scope>
</reference>
<comment type="caution">
    <text evidence="1">The sequence shown here is derived from an EMBL/GenBank/DDBJ whole genome shotgun (WGS) entry which is preliminary data.</text>
</comment>
<sequence>VACFLASF</sequence>
<feature type="non-terminal residue" evidence="1">
    <location>
        <position position="8"/>
    </location>
</feature>
<protein>
    <submittedName>
        <fullName evidence="1">Uncharacterized protein</fullName>
    </submittedName>
</protein>
<feature type="non-terminal residue" evidence="1">
    <location>
        <position position="1"/>
    </location>
</feature>
<dbReference type="Proteomes" id="UP000887013">
    <property type="component" value="Unassembled WGS sequence"/>
</dbReference>
<name>A0A8X6NEJ1_NEPPI</name>
<evidence type="ECO:0000313" key="1">
    <source>
        <dbReference type="EMBL" id="GFT10137.1"/>
    </source>
</evidence>
<evidence type="ECO:0000313" key="2">
    <source>
        <dbReference type="Proteomes" id="UP000887013"/>
    </source>
</evidence>
<gene>
    <name evidence="1" type="ORF">NPIL_655311</name>
</gene>
<proteinExistence type="predicted"/>
<dbReference type="EMBL" id="BMAW01057333">
    <property type="protein sequence ID" value="GFT10137.1"/>
    <property type="molecule type" value="Genomic_DNA"/>
</dbReference>
<accession>A0A8X6NEJ1</accession>
<keyword evidence="2" id="KW-1185">Reference proteome</keyword>
<organism evidence="1 2">
    <name type="scientific">Nephila pilipes</name>
    <name type="common">Giant wood spider</name>
    <name type="synonym">Nephila maculata</name>
    <dbReference type="NCBI Taxonomy" id="299642"/>
    <lineage>
        <taxon>Eukaryota</taxon>
        <taxon>Metazoa</taxon>
        <taxon>Ecdysozoa</taxon>
        <taxon>Arthropoda</taxon>
        <taxon>Chelicerata</taxon>
        <taxon>Arachnida</taxon>
        <taxon>Araneae</taxon>
        <taxon>Araneomorphae</taxon>
        <taxon>Entelegynae</taxon>
        <taxon>Araneoidea</taxon>
        <taxon>Nephilidae</taxon>
        <taxon>Nephila</taxon>
    </lineage>
</organism>